<reference evidence="1 2" key="1">
    <citation type="submission" date="2020-05" db="EMBL/GenBank/DDBJ databases">
        <title>Identification and distribution of gene clusters putatively required for synthesis of sphingolipid metabolism inhibitors in phylogenetically diverse species of the filamentous fungus Fusarium.</title>
        <authorList>
            <person name="Kim H.-S."/>
            <person name="Busman M."/>
            <person name="Brown D.W."/>
            <person name="Divon H."/>
            <person name="Uhlig S."/>
            <person name="Proctor R.H."/>
        </authorList>
    </citation>
    <scope>NUCLEOTIDE SEQUENCE [LARGE SCALE GENOMIC DNA]</scope>
    <source>
        <strain evidence="1 2">NRRL 53147</strain>
    </source>
</reference>
<proteinExistence type="predicted"/>
<dbReference type="EMBL" id="JAAOAM010000053">
    <property type="protein sequence ID" value="KAF5553539.1"/>
    <property type="molecule type" value="Genomic_DNA"/>
</dbReference>
<keyword evidence="2" id="KW-1185">Reference proteome</keyword>
<protein>
    <submittedName>
        <fullName evidence="1">Uncharacterized protein</fullName>
    </submittedName>
</protein>
<sequence length="140" mass="15265">MELEMDIPVLRTNLSISLLIPLRSDGDVVDEIEFRVSLGRSLPRLWAKDVWLTFVSVGELGRCQQEAKASRWRSIDILFQATQKRNWRCTNVLGTHLEAFGLSVLEASEEKRFGVGSVGLALALGLGGGRSPTGGLVGGI</sequence>
<gene>
    <name evidence="1" type="ORF">FMEXI_2378</name>
</gene>
<name>A0A8H5N675_9HYPO</name>
<dbReference type="AlphaFoldDB" id="A0A8H5N675"/>
<evidence type="ECO:0000313" key="1">
    <source>
        <dbReference type="EMBL" id="KAF5553539.1"/>
    </source>
</evidence>
<organism evidence="1 2">
    <name type="scientific">Fusarium mexicanum</name>
    <dbReference type="NCBI Taxonomy" id="751941"/>
    <lineage>
        <taxon>Eukaryota</taxon>
        <taxon>Fungi</taxon>
        <taxon>Dikarya</taxon>
        <taxon>Ascomycota</taxon>
        <taxon>Pezizomycotina</taxon>
        <taxon>Sordariomycetes</taxon>
        <taxon>Hypocreomycetidae</taxon>
        <taxon>Hypocreales</taxon>
        <taxon>Nectriaceae</taxon>
        <taxon>Fusarium</taxon>
        <taxon>Fusarium fujikuroi species complex</taxon>
    </lineage>
</organism>
<comment type="caution">
    <text evidence="1">The sequence shown here is derived from an EMBL/GenBank/DDBJ whole genome shotgun (WGS) entry which is preliminary data.</text>
</comment>
<dbReference type="Proteomes" id="UP000522262">
    <property type="component" value="Unassembled WGS sequence"/>
</dbReference>
<evidence type="ECO:0000313" key="2">
    <source>
        <dbReference type="Proteomes" id="UP000522262"/>
    </source>
</evidence>
<accession>A0A8H5N675</accession>